<reference evidence="2" key="1">
    <citation type="submission" date="2020-05" db="EMBL/GenBank/DDBJ databases">
        <title>WGS assembly of Panicum virgatum.</title>
        <authorList>
            <person name="Lovell J.T."/>
            <person name="Jenkins J."/>
            <person name="Shu S."/>
            <person name="Juenger T.E."/>
            <person name="Schmutz J."/>
        </authorList>
    </citation>
    <scope>NUCLEOTIDE SEQUENCE</scope>
    <source>
        <strain evidence="2">AP13</strain>
    </source>
</reference>
<keyword evidence="3" id="KW-1185">Reference proteome</keyword>
<feature type="region of interest" description="Disordered" evidence="1">
    <location>
        <begin position="74"/>
        <end position="107"/>
    </location>
</feature>
<gene>
    <name evidence="2" type="ORF">PVAP13_2KG552430</name>
</gene>
<evidence type="ECO:0000313" key="2">
    <source>
        <dbReference type="EMBL" id="KAG2646836.1"/>
    </source>
</evidence>
<dbReference type="AlphaFoldDB" id="A0A8T0WM67"/>
<evidence type="ECO:0000256" key="1">
    <source>
        <dbReference type="SAM" id="MobiDB-lite"/>
    </source>
</evidence>
<feature type="compositionally biased region" description="Low complexity" evidence="1">
    <location>
        <begin position="44"/>
        <end position="57"/>
    </location>
</feature>
<feature type="region of interest" description="Disordered" evidence="1">
    <location>
        <begin position="26"/>
        <end position="62"/>
    </location>
</feature>
<evidence type="ECO:0000313" key="3">
    <source>
        <dbReference type="Proteomes" id="UP000823388"/>
    </source>
</evidence>
<name>A0A8T0WM67_PANVG</name>
<organism evidence="2 3">
    <name type="scientific">Panicum virgatum</name>
    <name type="common">Blackwell switchgrass</name>
    <dbReference type="NCBI Taxonomy" id="38727"/>
    <lineage>
        <taxon>Eukaryota</taxon>
        <taxon>Viridiplantae</taxon>
        <taxon>Streptophyta</taxon>
        <taxon>Embryophyta</taxon>
        <taxon>Tracheophyta</taxon>
        <taxon>Spermatophyta</taxon>
        <taxon>Magnoliopsida</taxon>
        <taxon>Liliopsida</taxon>
        <taxon>Poales</taxon>
        <taxon>Poaceae</taxon>
        <taxon>PACMAD clade</taxon>
        <taxon>Panicoideae</taxon>
        <taxon>Panicodae</taxon>
        <taxon>Paniceae</taxon>
        <taxon>Panicinae</taxon>
        <taxon>Panicum</taxon>
        <taxon>Panicum sect. Hiantes</taxon>
    </lineage>
</organism>
<comment type="caution">
    <text evidence="2">The sequence shown here is derived from an EMBL/GenBank/DDBJ whole genome shotgun (WGS) entry which is preliminary data.</text>
</comment>
<dbReference type="Proteomes" id="UP000823388">
    <property type="component" value="Chromosome 2K"/>
</dbReference>
<protein>
    <submittedName>
        <fullName evidence="2">Uncharacterized protein</fullName>
    </submittedName>
</protein>
<accession>A0A8T0WM67</accession>
<proteinExistence type="predicted"/>
<dbReference type="EMBL" id="CM029039">
    <property type="protein sequence ID" value="KAG2646836.1"/>
    <property type="molecule type" value="Genomic_DNA"/>
</dbReference>
<sequence>MAPIPFSRSARVALLPNFQKHTRVMGAPRSTNRPRTGREYGTQARAAPVAVRAGPIVPHGPPPCPRVAAECRLPRPRAPDKGRAASPSRATRSGGSAPCGRRARQPLVRRRPRCWLRQVGALRRAWAGLLVESVSGSR</sequence>